<evidence type="ECO:0000313" key="2">
    <source>
        <dbReference type="EMBL" id="BCL62522.1"/>
    </source>
</evidence>
<dbReference type="GO" id="GO:0016020">
    <property type="term" value="C:membrane"/>
    <property type="evidence" value="ECO:0007669"/>
    <property type="project" value="InterPro"/>
</dbReference>
<dbReference type="AlphaFoldDB" id="A0A8D5FYZ3"/>
<sequence>MDPTVFGKSLNAINGKKIHDDEIGNLVDTFNRMLQEIQNRDRKLVGQNVRLEKTVKERTLLLQL</sequence>
<organism evidence="2 3">
    <name type="scientific">Desulfomarina profundi</name>
    <dbReference type="NCBI Taxonomy" id="2772557"/>
    <lineage>
        <taxon>Bacteria</taxon>
        <taxon>Pseudomonadati</taxon>
        <taxon>Thermodesulfobacteriota</taxon>
        <taxon>Desulfobulbia</taxon>
        <taxon>Desulfobulbales</taxon>
        <taxon>Desulfobulbaceae</taxon>
        <taxon>Desulfomarina</taxon>
    </lineage>
</organism>
<gene>
    <name evidence="2" type="ORF">DGMP_32150</name>
</gene>
<dbReference type="PROSITE" id="PS50885">
    <property type="entry name" value="HAMP"/>
    <property type="match status" value="1"/>
</dbReference>
<dbReference type="KEGG" id="dbk:DGMP_32150"/>
<evidence type="ECO:0000259" key="1">
    <source>
        <dbReference type="PROSITE" id="PS50885"/>
    </source>
</evidence>
<evidence type="ECO:0000313" key="3">
    <source>
        <dbReference type="Proteomes" id="UP000826725"/>
    </source>
</evidence>
<protein>
    <recommendedName>
        <fullName evidence="1">HAMP domain-containing protein</fullName>
    </recommendedName>
</protein>
<keyword evidence="3" id="KW-1185">Reference proteome</keyword>
<reference evidence="2" key="1">
    <citation type="submission" date="2020-09" db="EMBL/GenBank/DDBJ databases">
        <title>Desulfogranum mesoprofundum gen. nov., sp. nov., a novel mesophilic, sulfate-reducing chemolithoautotroph isolated from a deep-sea hydrothermal vent chimney in the Suiyo Seamount.</title>
        <authorList>
            <person name="Hashimoto Y."/>
            <person name="Nakagawa S."/>
        </authorList>
    </citation>
    <scope>NUCLEOTIDE SEQUENCE</scope>
    <source>
        <strain evidence="2">KT2</strain>
    </source>
</reference>
<accession>A0A8D5FYZ3</accession>
<dbReference type="GO" id="GO:0007165">
    <property type="term" value="P:signal transduction"/>
    <property type="evidence" value="ECO:0007669"/>
    <property type="project" value="InterPro"/>
</dbReference>
<dbReference type="EMBL" id="AP024086">
    <property type="protein sequence ID" value="BCL62522.1"/>
    <property type="molecule type" value="Genomic_DNA"/>
</dbReference>
<name>A0A8D5FYZ3_9BACT</name>
<dbReference type="RefSeq" id="WP_228854871.1">
    <property type="nucleotide sequence ID" value="NZ_AP024086.1"/>
</dbReference>
<dbReference type="Proteomes" id="UP000826725">
    <property type="component" value="Chromosome"/>
</dbReference>
<dbReference type="InterPro" id="IPR003660">
    <property type="entry name" value="HAMP_dom"/>
</dbReference>
<feature type="domain" description="HAMP" evidence="1">
    <location>
        <begin position="20"/>
        <end position="42"/>
    </location>
</feature>
<proteinExistence type="predicted"/>